<dbReference type="AlphaFoldDB" id="A0A0F9PZ69"/>
<protein>
    <recommendedName>
        <fullName evidence="2">Glycosyltransferase subfamily 4-like N-terminal domain-containing protein</fullName>
    </recommendedName>
</protein>
<sequence>MIRILIVSTHYRKESPGGAAQSLINIFEVLKENTDFNVKFFHPPLGKFKTLIFPLGISF</sequence>
<gene>
    <name evidence="1" type="ORF">LCGC14_1157390</name>
</gene>
<accession>A0A0F9PZ69</accession>
<name>A0A0F9PZ69_9ZZZZ</name>
<evidence type="ECO:0008006" key="2">
    <source>
        <dbReference type="Google" id="ProtNLM"/>
    </source>
</evidence>
<dbReference type="EMBL" id="LAZR01005613">
    <property type="protein sequence ID" value="KKM98492.1"/>
    <property type="molecule type" value="Genomic_DNA"/>
</dbReference>
<comment type="caution">
    <text evidence="1">The sequence shown here is derived from an EMBL/GenBank/DDBJ whole genome shotgun (WGS) entry which is preliminary data.</text>
</comment>
<evidence type="ECO:0000313" key="1">
    <source>
        <dbReference type="EMBL" id="KKM98492.1"/>
    </source>
</evidence>
<proteinExistence type="predicted"/>
<reference evidence="1" key="1">
    <citation type="journal article" date="2015" name="Nature">
        <title>Complex archaea that bridge the gap between prokaryotes and eukaryotes.</title>
        <authorList>
            <person name="Spang A."/>
            <person name="Saw J.H."/>
            <person name="Jorgensen S.L."/>
            <person name="Zaremba-Niedzwiedzka K."/>
            <person name="Martijn J."/>
            <person name="Lind A.E."/>
            <person name="van Eijk R."/>
            <person name="Schleper C."/>
            <person name="Guy L."/>
            <person name="Ettema T.J."/>
        </authorList>
    </citation>
    <scope>NUCLEOTIDE SEQUENCE</scope>
</reference>
<organism evidence="1">
    <name type="scientific">marine sediment metagenome</name>
    <dbReference type="NCBI Taxonomy" id="412755"/>
    <lineage>
        <taxon>unclassified sequences</taxon>
        <taxon>metagenomes</taxon>
        <taxon>ecological metagenomes</taxon>
    </lineage>
</organism>